<name>A0A8H7K2X8_BIOOC</name>
<dbReference type="InterPro" id="IPR036770">
    <property type="entry name" value="Ankyrin_rpt-contain_sf"/>
</dbReference>
<evidence type="ECO:0000313" key="1">
    <source>
        <dbReference type="EMBL" id="KAF9742548.1"/>
    </source>
</evidence>
<proteinExistence type="predicted"/>
<sequence>MDILSVASGFWRTLVEANRFRNEVDDLPTRLGMNRHRINSLREAILINKQQHQAALNSMFPQNTANRWRTEYFEKCEIDLASASEVIDEALRQIGDQTKVWRKLSSVKLISSSNLVKAEQKLQEMTNMLIFLNICAAQEAQLERSILFHDRTNFSIDRDAMFKSNTTHGFRTESPLHFNNADTIKDSVVDELHTDLITNITNQHHQKVHNAPRLFLLKNWEFIFKKRKTSIPFSLRVYCVLDTDDAIFRAVSLGNLDEMLLLFTNRKASPFVRDINGCSLLHYAACSFNLALCEKLLILGLGDCVDEGNSDGLQVFLMLYSFQITNIR</sequence>
<dbReference type="SUPFAM" id="SSF48403">
    <property type="entry name" value="Ankyrin repeat"/>
    <property type="match status" value="1"/>
</dbReference>
<dbReference type="Proteomes" id="UP000616885">
    <property type="component" value="Unassembled WGS sequence"/>
</dbReference>
<dbReference type="EMBL" id="JADCTT010000020">
    <property type="protein sequence ID" value="KAF9742548.1"/>
    <property type="molecule type" value="Genomic_DNA"/>
</dbReference>
<organism evidence="1 2">
    <name type="scientific">Bionectria ochroleuca</name>
    <name type="common">Gliocladium roseum</name>
    <dbReference type="NCBI Taxonomy" id="29856"/>
    <lineage>
        <taxon>Eukaryota</taxon>
        <taxon>Fungi</taxon>
        <taxon>Dikarya</taxon>
        <taxon>Ascomycota</taxon>
        <taxon>Pezizomycotina</taxon>
        <taxon>Sordariomycetes</taxon>
        <taxon>Hypocreomycetidae</taxon>
        <taxon>Hypocreales</taxon>
        <taxon>Bionectriaceae</taxon>
        <taxon>Clonostachys</taxon>
    </lineage>
</organism>
<dbReference type="Gene3D" id="1.25.40.20">
    <property type="entry name" value="Ankyrin repeat-containing domain"/>
    <property type="match status" value="1"/>
</dbReference>
<evidence type="ECO:0008006" key="3">
    <source>
        <dbReference type="Google" id="ProtNLM"/>
    </source>
</evidence>
<dbReference type="AlphaFoldDB" id="A0A8H7K2X8"/>
<accession>A0A8H7K2X8</accession>
<protein>
    <recommendedName>
        <fullName evidence="3">Fungal N-terminal domain-containing protein</fullName>
    </recommendedName>
</protein>
<reference evidence="1" key="1">
    <citation type="submission" date="2020-10" db="EMBL/GenBank/DDBJ databases">
        <title>High-Quality Genome Resource of Clonostachys rosea strain S41 by Oxford Nanopore Long-Read Sequencing.</title>
        <authorList>
            <person name="Wang H."/>
        </authorList>
    </citation>
    <scope>NUCLEOTIDE SEQUENCE</scope>
    <source>
        <strain evidence="1">S41</strain>
    </source>
</reference>
<gene>
    <name evidence="1" type="ORF">IM811_009201</name>
</gene>
<evidence type="ECO:0000313" key="2">
    <source>
        <dbReference type="Proteomes" id="UP000616885"/>
    </source>
</evidence>
<comment type="caution">
    <text evidence="1">The sequence shown here is derived from an EMBL/GenBank/DDBJ whole genome shotgun (WGS) entry which is preliminary data.</text>
</comment>